<feature type="region of interest" description="Disordered" evidence="1">
    <location>
        <begin position="1"/>
        <end position="40"/>
    </location>
</feature>
<evidence type="ECO:0000313" key="3">
    <source>
        <dbReference type="Proteomes" id="UP000008068"/>
    </source>
</evidence>
<reference evidence="3" key="1">
    <citation type="submission" date="2011-07" db="EMBL/GenBank/DDBJ databases">
        <authorList>
            <consortium name="Caenorhabditis brenneri Sequencing and Analysis Consortium"/>
            <person name="Wilson R.K."/>
        </authorList>
    </citation>
    <scope>NUCLEOTIDE SEQUENCE [LARGE SCALE GENOMIC DNA]</scope>
    <source>
        <strain evidence="3">PB2801</strain>
    </source>
</reference>
<sequence length="181" mass="19423">MIDLSPLGKKRAITSDQTAPSSINTVTPPVGSQVSSPTKKTCAPIHHQSQIKIPADVILSSVTANNTQVQMKTLLATSPTPLPVVLPYVAPTNFQNQLVASPTMAPVLMGLNNFQIPMINLPVMTPTVIAAFAGHNFAIWNMLRNRMASMPLLPQLNMMHGGAQLNTQASHNSMEPDLLPK</sequence>
<gene>
    <name evidence="2" type="ORF">CAEBREN_07621</name>
</gene>
<dbReference type="HOGENOM" id="CLU_1490285_0_0_1"/>
<dbReference type="AlphaFoldDB" id="G0MCX8"/>
<feature type="compositionally biased region" description="Polar residues" evidence="1">
    <location>
        <begin position="14"/>
        <end position="39"/>
    </location>
</feature>
<name>G0MCX8_CAEBE</name>
<evidence type="ECO:0000256" key="1">
    <source>
        <dbReference type="SAM" id="MobiDB-lite"/>
    </source>
</evidence>
<dbReference type="EMBL" id="GL379790">
    <property type="protein sequence ID" value="EGT49780.1"/>
    <property type="molecule type" value="Genomic_DNA"/>
</dbReference>
<protein>
    <submittedName>
        <fullName evidence="2">Uncharacterized protein</fullName>
    </submittedName>
</protein>
<organism evidence="3">
    <name type="scientific">Caenorhabditis brenneri</name>
    <name type="common">Nematode worm</name>
    <dbReference type="NCBI Taxonomy" id="135651"/>
    <lineage>
        <taxon>Eukaryota</taxon>
        <taxon>Metazoa</taxon>
        <taxon>Ecdysozoa</taxon>
        <taxon>Nematoda</taxon>
        <taxon>Chromadorea</taxon>
        <taxon>Rhabditida</taxon>
        <taxon>Rhabditina</taxon>
        <taxon>Rhabditomorpha</taxon>
        <taxon>Rhabditoidea</taxon>
        <taxon>Rhabditidae</taxon>
        <taxon>Peloderinae</taxon>
        <taxon>Caenorhabditis</taxon>
    </lineage>
</organism>
<keyword evidence="3" id="KW-1185">Reference proteome</keyword>
<proteinExistence type="predicted"/>
<dbReference type="InParanoid" id="G0MCX8"/>
<dbReference type="Proteomes" id="UP000008068">
    <property type="component" value="Unassembled WGS sequence"/>
</dbReference>
<evidence type="ECO:0000313" key="2">
    <source>
        <dbReference type="EMBL" id="EGT49780.1"/>
    </source>
</evidence>
<accession>G0MCX8</accession>